<dbReference type="InterPro" id="IPR024445">
    <property type="entry name" value="Tnp_ISXO2-like"/>
</dbReference>
<name>A0AAU7D579_9BACT</name>
<dbReference type="PANTHER" id="PTHR47163:SF2">
    <property type="entry name" value="SI:DKEY-17M8.2"/>
    <property type="match status" value="1"/>
</dbReference>
<sequence length="304" mass="34116">MSKSTISTLQLFAMFPDQETARIYLESRLWPNGVTCPTCSGQDRITTRKGGFYRCNACKLDFTVRTATIFERSHVPLHKWIYAMYLLVTSRKGISSMQLAKEIGITQKSAWFVLQRLREACGNDPTMLQGIVEVDETYIGGKEKNKHASKQKHLGRGGTGKTAVIGMRERGGRTKVKTIPDTSGKSLQGAILENVAAGSEIQTDEHAGYISIEDHFYHDMVSHKMGEYARPGVSTNGIESVWAVLKRGLHGVYHHASPKHLDRYVQEFAFRLNDGNVKRHTMDRLDSFITASSGMRLTYERLIA</sequence>
<gene>
    <name evidence="3" type="ORF">P8936_12160</name>
</gene>
<evidence type="ECO:0000259" key="2">
    <source>
        <dbReference type="SMART" id="SM01126"/>
    </source>
</evidence>
<feature type="domain" description="ISXO2-like transposase" evidence="2">
    <location>
        <begin position="127"/>
        <end position="273"/>
    </location>
</feature>
<dbReference type="Pfam" id="PF12762">
    <property type="entry name" value="DDE_Tnp_IS1595"/>
    <property type="match status" value="1"/>
</dbReference>
<organism evidence="3">
    <name type="scientific">Edaphobacter paludis</name>
    <dbReference type="NCBI Taxonomy" id="3035702"/>
    <lineage>
        <taxon>Bacteria</taxon>
        <taxon>Pseudomonadati</taxon>
        <taxon>Acidobacteriota</taxon>
        <taxon>Terriglobia</taxon>
        <taxon>Terriglobales</taxon>
        <taxon>Acidobacteriaceae</taxon>
        <taxon>Edaphobacter</taxon>
    </lineage>
</organism>
<dbReference type="InterPro" id="IPR053164">
    <property type="entry name" value="IS1016-like_transposase"/>
</dbReference>
<feature type="region of interest" description="Disordered" evidence="1">
    <location>
        <begin position="143"/>
        <end position="162"/>
    </location>
</feature>
<evidence type="ECO:0000256" key="1">
    <source>
        <dbReference type="SAM" id="MobiDB-lite"/>
    </source>
</evidence>
<dbReference type="Pfam" id="PF12760">
    <property type="entry name" value="Zn_ribbon_IS1595"/>
    <property type="match status" value="1"/>
</dbReference>
<dbReference type="AlphaFoldDB" id="A0AAU7D579"/>
<protein>
    <submittedName>
        <fullName evidence="3">IS1595 family transposase</fullName>
    </submittedName>
</protein>
<dbReference type="PANTHER" id="PTHR47163">
    <property type="entry name" value="DDE_TNP_IS1595 DOMAIN-CONTAINING PROTEIN"/>
    <property type="match status" value="1"/>
</dbReference>
<dbReference type="SMART" id="SM01126">
    <property type="entry name" value="DDE_Tnp_IS1595"/>
    <property type="match status" value="1"/>
</dbReference>
<feature type="compositionally biased region" description="Basic residues" evidence="1">
    <location>
        <begin position="144"/>
        <end position="155"/>
    </location>
</feature>
<proteinExistence type="predicted"/>
<accession>A0AAU7D579</accession>
<dbReference type="InterPro" id="IPR024442">
    <property type="entry name" value="Transposase_Zn_ribbon"/>
</dbReference>
<reference evidence="3" key="1">
    <citation type="submission" date="2023-03" db="EMBL/GenBank/DDBJ databases">
        <title>Edaphobacter sp.</title>
        <authorList>
            <person name="Huber K.J."/>
            <person name="Papendorf J."/>
            <person name="Pilke C."/>
            <person name="Bunk B."/>
            <person name="Sproeer C."/>
            <person name="Pester M."/>
        </authorList>
    </citation>
    <scope>NUCLEOTIDE SEQUENCE</scope>
    <source>
        <strain evidence="3">DSM 109920</strain>
    </source>
</reference>
<evidence type="ECO:0000313" key="3">
    <source>
        <dbReference type="EMBL" id="XBH12444.1"/>
    </source>
</evidence>
<dbReference type="EMBL" id="CP121195">
    <property type="protein sequence ID" value="XBH12444.1"/>
    <property type="molecule type" value="Genomic_DNA"/>
</dbReference>
<dbReference type="RefSeq" id="WP_348269466.1">
    <property type="nucleotide sequence ID" value="NZ_CP121195.1"/>
</dbReference>
<dbReference type="NCBIfam" id="NF033547">
    <property type="entry name" value="transpos_IS1595"/>
    <property type="match status" value="1"/>
</dbReference>